<dbReference type="OrthoDB" id="3427173at2"/>
<evidence type="ECO:0000313" key="3">
    <source>
        <dbReference type="Proteomes" id="UP000251891"/>
    </source>
</evidence>
<dbReference type="Proteomes" id="UP000251891">
    <property type="component" value="Unassembled WGS sequence"/>
</dbReference>
<organism evidence="2 3">
    <name type="scientific">Actinomadura craniellae</name>
    <dbReference type="NCBI Taxonomy" id="2231787"/>
    <lineage>
        <taxon>Bacteria</taxon>
        <taxon>Bacillati</taxon>
        <taxon>Actinomycetota</taxon>
        <taxon>Actinomycetes</taxon>
        <taxon>Streptosporangiales</taxon>
        <taxon>Thermomonosporaceae</taxon>
        <taxon>Actinomadura</taxon>
    </lineage>
</organism>
<reference evidence="2 3" key="1">
    <citation type="submission" date="2018-06" db="EMBL/GenBank/DDBJ databases">
        <title>Actinomadura craniellae sp. nov. isolated from marine sponge Craniella sp.</title>
        <authorList>
            <person name="Li L."/>
            <person name="Xu Q.H."/>
            <person name="Lin H.W."/>
            <person name="Lu Y.H."/>
        </authorList>
    </citation>
    <scope>NUCLEOTIDE SEQUENCE [LARGE SCALE GENOMIC DNA]</scope>
    <source>
        <strain evidence="2 3">LHW63021</strain>
    </source>
</reference>
<keyword evidence="1" id="KW-0472">Membrane</keyword>
<proteinExistence type="predicted"/>
<accession>A0A365HC30</accession>
<dbReference type="AlphaFoldDB" id="A0A365HC30"/>
<dbReference type="RefSeq" id="WP_111864523.1">
    <property type="nucleotide sequence ID" value="NZ_QLYX01000003.1"/>
</dbReference>
<evidence type="ECO:0000256" key="1">
    <source>
        <dbReference type="SAM" id="Phobius"/>
    </source>
</evidence>
<keyword evidence="3" id="KW-1185">Reference proteome</keyword>
<keyword evidence="1" id="KW-0812">Transmembrane</keyword>
<gene>
    <name evidence="2" type="ORF">DPM19_08635</name>
</gene>
<evidence type="ECO:0000313" key="2">
    <source>
        <dbReference type="EMBL" id="RAY15823.1"/>
    </source>
</evidence>
<dbReference type="EMBL" id="QLYX01000003">
    <property type="protein sequence ID" value="RAY15823.1"/>
    <property type="molecule type" value="Genomic_DNA"/>
</dbReference>
<keyword evidence="1" id="KW-1133">Transmembrane helix</keyword>
<protein>
    <submittedName>
        <fullName evidence="2">Alkaline shock response membrane anchor protein AmaP</fullName>
    </submittedName>
</protein>
<name>A0A365HC30_9ACTN</name>
<feature type="transmembrane region" description="Helical" evidence="1">
    <location>
        <begin position="58"/>
        <end position="80"/>
    </location>
</feature>
<sequence length="185" mass="20037">MPAPRRPGDPRRGLTVTGVLLLAVGLAGLGRALGGWGRDRAAAPLLTDEMRRFAAEHAWFWPLVATLVAAVALTGLRWLILQGDADRPARLTLPLPDEGGATRVLTRAAATALESDVAALPGVRWARVRVRGDPDRPRLLISVGYADRADLAELRRHIEREALPRLRTALEPAVPPATVRVHFVD</sequence>
<comment type="caution">
    <text evidence="2">The sequence shown here is derived from an EMBL/GenBank/DDBJ whole genome shotgun (WGS) entry which is preliminary data.</text>
</comment>